<feature type="transmembrane region" description="Helical" evidence="8">
    <location>
        <begin position="217"/>
        <end position="239"/>
    </location>
</feature>
<feature type="transmembrane region" description="Helical" evidence="8">
    <location>
        <begin position="114"/>
        <end position="131"/>
    </location>
</feature>
<gene>
    <name evidence="9" type="ORF">BKP35_17450</name>
</gene>
<keyword evidence="5 8" id="KW-0812">Transmembrane</keyword>
<dbReference type="Pfam" id="PF03845">
    <property type="entry name" value="Spore_permease"/>
    <property type="match status" value="1"/>
</dbReference>
<keyword evidence="6 8" id="KW-1133">Transmembrane helix</keyword>
<dbReference type="Proteomes" id="UP000180098">
    <property type="component" value="Unassembled WGS sequence"/>
</dbReference>
<protein>
    <submittedName>
        <fullName evidence="9">Spore gernimation protein KC</fullName>
    </submittedName>
</protein>
<evidence type="ECO:0000256" key="3">
    <source>
        <dbReference type="ARBA" id="ARBA00022448"/>
    </source>
</evidence>
<organism evidence="9 10">
    <name type="scientific">Anaerobacillus arseniciselenatis</name>
    <dbReference type="NCBI Taxonomy" id="85682"/>
    <lineage>
        <taxon>Bacteria</taxon>
        <taxon>Bacillati</taxon>
        <taxon>Bacillota</taxon>
        <taxon>Bacilli</taxon>
        <taxon>Bacillales</taxon>
        <taxon>Bacillaceae</taxon>
        <taxon>Anaerobacillus</taxon>
    </lineage>
</organism>
<dbReference type="NCBIfam" id="TIGR00912">
    <property type="entry name" value="2A0309"/>
    <property type="match status" value="1"/>
</dbReference>
<keyword evidence="3" id="KW-0813">Transport</keyword>
<sequence>MVEKISLLQLFILIFLFQIGSAVVVGIAGEAERDAWIAILIATVIGIIIIRLYTYILSYQPGTNLFDIMGQLFGRNASMIISLVYTTYFFYIAARVLRDFMELLITDLFPNTPIEVLSILFMIAVLYVIYLGPEVLGRTAETFFPYIIIFLLLTAIFLLASGDIKMHRLQPILAEGFTPIHDAIFPGLIGFPFGEAIVLTMFMALTNKFQHVTKVSIGAVIATGLTLSTIKIVSISVLGTELSERATFPLLTAAREIAFADFIERIDPIVIFVMMLGIFIKVSVFFFGGLKGLEYVFQVPYRYFSIPIGMIVALFTILIASNYTEHIEEGLQFVPLYLHMPLQIGIPTLLAMIIFIKGKQKKGGITNAE</sequence>
<feature type="transmembrane region" description="Helical" evidence="8">
    <location>
        <begin position="336"/>
        <end position="356"/>
    </location>
</feature>
<keyword evidence="7 8" id="KW-0472">Membrane</keyword>
<evidence type="ECO:0000256" key="1">
    <source>
        <dbReference type="ARBA" id="ARBA00004141"/>
    </source>
</evidence>
<evidence type="ECO:0000256" key="5">
    <source>
        <dbReference type="ARBA" id="ARBA00022692"/>
    </source>
</evidence>
<dbReference type="AlphaFoldDB" id="A0A1S2LAX0"/>
<dbReference type="InterPro" id="IPR004761">
    <property type="entry name" value="Spore_GerAB"/>
</dbReference>
<comment type="caution">
    <text evidence="9">The sequence shown here is derived from an EMBL/GenBank/DDBJ whole genome shotgun (WGS) entry which is preliminary data.</text>
</comment>
<dbReference type="EMBL" id="MLQQ01000051">
    <property type="protein sequence ID" value="OIJ08715.1"/>
    <property type="molecule type" value="Genomic_DNA"/>
</dbReference>
<dbReference type="GO" id="GO:0009847">
    <property type="term" value="P:spore germination"/>
    <property type="evidence" value="ECO:0007669"/>
    <property type="project" value="InterPro"/>
</dbReference>
<proteinExistence type="inferred from homology"/>
<comment type="subcellular location">
    <subcellularLocation>
        <location evidence="1">Membrane</location>
        <topology evidence="1">Multi-pass membrane protein</topology>
    </subcellularLocation>
</comment>
<evidence type="ECO:0000313" key="9">
    <source>
        <dbReference type="EMBL" id="OIJ08715.1"/>
    </source>
</evidence>
<dbReference type="PANTHER" id="PTHR34975:SF2">
    <property type="entry name" value="SPORE GERMINATION PROTEIN A2"/>
    <property type="match status" value="1"/>
</dbReference>
<accession>A0A1S2LAX0</accession>
<feature type="transmembrane region" description="Helical" evidence="8">
    <location>
        <begin position="77"/>
        <end position="94"/>
    </location>
</feature>
<evidence type="ECO:0000256" key="8">
    <source>
        <dbReference type="SAM" id="Phobius"/>
    </source>
</evidence>
<evidence type="ECO:0000256" key="7">
    <source>
        <dbReference type="ARBA" id="ARBA00023136"/>
    </source>
</evidence>
<evidence type="ECO:0000256" key="4">
    <source>
        <dbReference type="ARBA" id="ARBA00022544"/>
    </source>
</evidence>
<feature type="transmembrane region" description="Helical" evidence="8">
    <location>
        <begin position="7"/>
        <end position="29"/>
    </location>
</feature>
<reference evidence="9 10" key="1">
    <citation type="submission" date="2016-10" db="EMBL/GenBank/DDBJ databases">
        <title>Draft genome sequences of four alkaliphilic bacteria belonging to the Anaerobacillus genus.</title>
        <authorList>
            <person name="Bassil N.M."/>
            <person name="Lloyd J.R."/>
        </authorList>
    </citation>
    <scope>NUCLEOTIDE SEQUENCE [LARGE SCALE GENOMIC DNA]</scope>
    <source>
        <strain evidence="9 10">DSM 15340</strain>
    </source>
</reference>
<feature type="transmembrane region" description="Helical" evidence="8">
    <location>
        <begin position="35"/>
        <end position="56"/>
    </location>
</feature>
<keyword evidence="10" id="KW-1185">Reference proteome</keyword>
<feature type="transmembrane region" description="Helical" evidence="8">
    <location>
        <begin position="184"/>
        <end position="205"/>
    </location>
</feature>
<feature type="transmembrane region" description="Helical" evidence="8">
    <location>
        <begin position="302"/>
        <end position="324"/>
    </location>
</feature>
<evidence type="ECO:0000313" key="10">
    <source>
        <dbReference type="Proteomes" id="UP000180098"/>
    </source>
</evidence>
<evidence type="ECO:0000256" key="2">
    <source>
        <dbReference type="ARBA" id="ARBA00007998"/>
    </source>
</evidence>
<name>A0A1S2LAX0_9BACI</name>
<evidence type="ECO:0000256" key="6">
    <source>
        <dbReference type="ARBA" id="ARBA00022989"/>
    </source>
</evidence>
<keyword evidence="4" id="KW-0309">Germination</keyword>
<feature type="transmembrane region" description="Helical" evidence="8">
    <location>
        <begin position="143"/>
        <end position="164"/>
    </location>
</feature>
<dbReference type="GO" id="GO:0016020">
    <property type="term" value="C:membrane"/>
    <property type="evidence" value="ECO:0007669"/>
    <property type="project" value="UniProtKB-SubCell"/>
</dbReference>
<dbReference type="PANTHER" id="PTHR34975">
    <property type="entry name" value="SPORE GERMINATION PROTEIN A2"/>
    <property type="match status" value="1"/>
</dbReference>
<feature type="transmembrane region" description="Helical" evidence="8">
    <location>
        <begin position="269"/>
        <end position="290"/>
    </location>
</feature>
<comment type="similarity">
    <text evidence="2">Belongs to the amino acid-polyamine-organocation (APC) superfamily. Spore germination protein (SGP) (TC 2.A.3.9) family.</text>
</comment>